<dbReference type="AlphaFoldDB" id="A0A448MXA0"/>
<dbReference type="InterPro" id="IPR036087">
    <property type="entry name" value="Nict_dMeBzImd_PRibTrfase_sf"/>
</dbReference>
<evidence type="ECO:0000256" key="11">
    <source>
        <dbReference type="HAMAP-Rule" id="MF_00230"/>
    </source>
</evidence>
<dbReference type="PANTHER" id="PTHR43463">
    <property type="entry name" value="NICOTINATE-NUCLEOTIDE--DIMETHYLBENZIMIDAZOLE PHOSPHORIBOSYLTRANSFERASE"/>
    <property type="match status" value="1"/>
</dbReference>
<keyword evidence="13" id="KW-1185">Reference proteome</keyword>
<comment type="pathway">
    <text evidence="2 11">Nucleoside biosynthesis; alpha-ribazole biosynthesis; alpha-ribazole from 5,6-dimethylbenzimidazole: step 1/2.</text>
</comment>
<dbReference type="NCBIfam" id="NF000996">
    <property type="entry name" value="PRK00105.1"/>
    <property type="match status" value="1"/>
</dbReference>
<dbReference type="EMBL" id="LR134406">
    <property type="protein sequence ID" value="VEH69787.1"/>
    <property type="molecule type" value="Genomic_DNA"/>
</dbReference>
<organism evidence="12 13">
    <name type="scientific">Arachnia propionica</name>
    <dbReference type="NCBI Taxonomy" id="1750"/>
    <lineage>
        <taxon>Bacteria</taxon>
        <taxon>Bacillati</taxon>
        <taxon>Actinomycetota</taxon>
        <taxon>Actinomycetes</taxon>
        <taxon>Propionibacteriales</taxon>
        <taxon>Propionibacteriaceae</taxon>
        <taxon>Arachnia</taxon>
    </lineage>
</organism>
<feature type="active site" description="Proton acceptor" evidence="11">
    <location>
        <position position="324"/>
    </location>
</feature>
<comment type="catalytic activity">
    <reaction evidence="10 11">
        <text>5,6-dimethylbenzimidazole + nicotinate beta-D-ribonucleotide = alpha-ribazole 5'-phosphate + nicotinate + H(+)</text>
        <dbReference type="Rhea" id="RHEA:11196"/>
        <dbReference type="ChEBI" id="CHEBI:15378"/>
        <dbReference type="ChEBI" id="CHEBI:15890"/>
        <dbReference type="ChEBI" id="CHEBI:32544"/>
        <dbReference type="ChEBI" id="CHEBI:57502"/>
        <dbReference type="ChEBI" id="CHEBI:57918"/>
        <dbReference type="EC" id="2.4.2.21"/>
    </reaction>
</comment>
<comment type="similarity">
    <text evidence="3 11">Belongs to the CobT family.</text>
</comment>
<accession>A0A448MXA0</accession>
<dbReference type="EC" id="2.4.2.21" evidence="4 11"/>
<gene>
    <name evidence="11 12" type="primary">cobT</name>
    <name evidence="12" type="ORF">NCTC12967_01065</name>
</gene>
<dbReference type="HAMAP" id="MF_00230">
    <property type="entry name" value="CobT"/>
    <property type="match status" value="1"/>
</dbReference>
<name>A0A448MXA0_9ACTN</name>
<dbReference type="NCBIfam" id="TIGR03160">
    <property type="entry name" value="cobT_DBIPRT"/>
    <property type="match status" value="1"/>
</dbReference>
<dbReference type="Pfam" id="PF02277">
    <property type="entry name" value="DBI_PRT"/>
    <property type="match status" value="1"/>
</dbReference>
<evidence type="ECO:0000313" key="12">
    <source>
        <dbReference type="EMBL" id="VEH69787.1"/>
    </source>
</evidence>
<evidence type="ECO:0000256" key="6">
    <source>
        <dbReference type="ARBA" id="ARBA00022573"/>
    </source>
</evidence>
<keyword evidence="6 11" id="KW-0169">Cobalamin biosynthesis</keyword>
<evidence type="ECO:0000256" key="4">
    <source>
        <dbReference type="ARBA" id="ARBA00011991"/>
    </source>
</evidence>
<comment type="function">
    <text evidence="1 11">Catalyzes the synthesis of alpha-ribazole-5'-phosphate from nicotinate mononucleotide (NAMN) and 5,6-dimethylbenzimidazole (DMB).</text>
</comment>
<dbReference type="InterPro" id="IPR023195">
    <property type="entry name" value="Nict_dMeBzImd_PRibTrfase_N"/>
</dbReference>
<evidence type="ECO:0000256" key="5">
    <source>
        <dbReference type="ARBA" id="ARBA00015486"/>
    </source>
</evidence>
<reference evidence="12 13" key="1">
    <citation type="submission" date="2018-12" db="EMBL/GenBank/DDBJ databases">
        <authorList>
            <consortium name="Pathogen Informatics"/>
        </authorList>
    </citation>
    <scope>NUCLEOTIDE SEQUENCE [LARGE SCALE GENOMIC DNA]</scope>
    <source>
        <strain evidence="12 13">NCTC12967</strain>
    </source>
</reference>
<keyword evidence="7 11" id="KW-0328">Glycosyltransferase</keyword>
<evidence type="ECO:0000256" key="10">
    <source>
        <dbReference type="ARBA" id="ARBA00047340"/>
    </source>
</evidence>
<dbReference type="CDD" id="cd02439">
    <property type="entry name" value="DMB-PRT_CobT"/>
    <property type="match status" value="1"/>
</dbReference>
<dbReference type="GeneID" id="64406545"/>
<dbReference type="PANTHER" id="PTHR43463:SF1">
    <property type="entry name" value="NICOTINATE-NUCLEOTIDE--DIMETHYLBENZIMIDAZOLE PHOSPHORIBOSYLTRANSFERASE"/>
    <property type="match status" value="1"/>
</dbReference>
<dbReference type="GO" id="GO:0009236">
    <property type="term" value="P:cobalamin biosynthetic process"/>
    <property type="evidence" value="ECO:0007669"/>
    <property type="project" value="UniProtKB-UniRule"/>
</dbReference>
<dbReference type="Gene3D" id="1.10.1610.10">
    <property type="match status" value="1"/>
</dbReference>
<evidence type="ECO:0000256" key="7">
    <source>
        <dbReference type="ARBA" id="ARBA00022676"/>
    </source>
</evidence>
<evidence type="ECO:0000256" key="9">
    <source>
        <dbReference type="ARBA" id="ARBA00030686"/>
    </source>
</evidence>
<proteinExistence type="inferred from homology"/>
<dbReference type="InterPro" id="IPR017846">
    <property type="entry name" value="Nict_dMeBzImd_PRibTrfase_bact"/>
</dbReference>
<dbReference type="GO" id="GO:0008939">
    <property type="term" value="F:nicotinate-nucleotide-dimethylbenzimidazole phosphoribosyltransferase activity"/>
    <property type="evidence" value="ECO:0007669"/>
    <property type="project" value="UniProtKB-UniRule"/>
</dbReference>
<evidence type="ECO:0000313" key="13">
    <source>
        <dbReference type="Proteomes" id="UP000273044"/>
    </source>
</evidence>
<dbReference type="Gene3D" id="3.40.50.10210">
    <property type="match status" value="1"/>
</dbReference>
<keyword evidence="8 11" id="KW-0808">Transferase</keyword>
<dbReference type="RefSeq" id="WP_061787137.1">
    <property type="nucleotide sequence ID" value="NZ_LR134406.1"/>
</dbReference>
<dbReference type="UniPathway" id="UPA00061">
    <property type="reaction ID" value="UER00516"/>
</dbReference>
<protein>
    <recommendedName>
        <fullName evidence="5 11">Nicotinate-nucleotide--dimethylbenzimidazole phosphoribosyltransferase</fullName>
        <shortName evidence="11">NN:DBI PRT</shortName>
        <ecNumber evidence="4 11">2.4.2.21</ecNumber>
    </recommendedName>
    <alternativeName>
        <fullName evidence="9 11">N(1)-alpha-phosphoribosyltransferase</fullName>
    </alternativeName>
</protein>
<evidence type="ECO:0000256" key="8">
    <source>
        <dbReference type="ARBA" id="ARBA00022679"/>
    </source>
</evidence>
<dbReference type="InterPro" id="IPR003200">
    <property type="entry name" value="Nict_dMeBzImd_PRibTrfase"/>
</dbReference>
<dbReference type="SUPFAM" id="SSF52733">
    <property type="entry name" value="Nicotinate mononucleotide:5,6-dimethylbenzimidazole phosphoribosyltransferase (CobT)"/>
    <property type="match status" value="1"/>
</dbReference>
<dbReference type="Proteomes" id="UP000273044">
    <property type="component" value="Chromosome"/>
</dbReference>
<evidence type="ECO:0000256" key="3">
    <source>
        <dbReference type="ARBA" id="ARBA00007110"/>
    </source>
</evidence>
<evidence type="ECO:0000256" key="1">
    <source>
        <dbReference type="ARBA" id="ARBA00002197"/>
    </source>
</evidence>
<sequence>MALTPTELSGLASRIAPVEDAWLQAGRARQDDLTKPPGSLGELEAIGVRLCGIAAQCPPPVPSNPKVIVFAADHGVYAQGVTPWPQEVSVQMAAGIAIGFAGVCVISRAFGAGTEVFDVGLLQHAEGTVDRRIAAGTADFTQGPAMTVEQALEAIGVGIEAANAAIDSGADVLVPGEVGLANTTPAAALTAAFTGRSVAEVTGRGAGADDEMLAHKVAVIEKGLEVGGVARLVTEGDAVGALAAVGGFEHAAMTGLMLVAAARRVPVVLDGVVSCSAALVARAICPDVVGYLIAGHAGVEPAITAAHEALGLRGLVDLGLRLGEGSGGALALPLVRAAALIMNEMGTFSGQGVSKA</sequence>
<evidence type="ECO:0000256" key="2">
    <source>
        <dbReference type="ARBA" id="ARBA00005049"/>
    </source>
</evidence>